<evidence type="ECO:0000313" key="2">
    <source>
        <dbReference type="EMBL" id="BDU02497.1"/>
    </source>
</evidence>
<sequence>MTALAVDPKAYYQAATNCFDAASALRDSFLYIFAELSECGSMAGVDENGQEWARSYNTSAYEAVGFFQDVHSTLYAYGSALNDIGFTHAQANATMKGAPQPDRPTDPGMPVFGPFSVPASAGGPGQGIIDKGINIISHIGIPVPDGDTGKLAKAADAWDRLGTIYQNTNARDKITIAASLFDSVTADDAGHIRDDLKSLANSIDQLLTACTQISQSCLAYKDALTELRNEIKGFLDSLVQELAIDAAITVGLSLISFGAGAVTAGKALLTVQKWAGKIKDGIVAWRARKALQIAGVRQEAKDAAVKARKVVTDLRARLRGKHAGDVASGPRPPSKAIVDEKKYEYLFGRAAEDAHNSPRSMQNLSQLNRVGVFDNQVGRDLLNSHFDEVVRTDSNIARTFSNDYGDFQVRESLFVGPNGILKFETTWQVTPEGLRLTTVIPKGGGA</sequence>
<gene>
    <name evidence="2" type="ORF">IFM12276_55250</name>
</gene>
<organism evidence="2 3">
    <name type="scientific">Nocardia sputorum</name>
    <dbReference type="NCBI Taxonomy" id="2984338"/>
    <lineage>
        <taxon>Bacteria</taxon>
        <taxon>Bacillati</taxon>
        <taxon>Actinomycetota</taxon>
        <taxon>Actinomycetes</taxon>
        <taxon>Mycobacteriales</taxon>
        <taxon>Nocardiaceae</taxon>
        <taxon>Nocardia</taxon>
    </lineage>
</organism>
<dbReference type="EMBL" id="AP026978">
    <property type="protein sequence ID" value="BDU02497.1"/>
    <property type="molecule type" value="Genomic_DNA"/>
</dbReference>
<protein>
    <recommendedName>
        <fullName evidence="1">Outer membrane channel protein CpnT-like N-terminal domain-containing protein</fullName>
    </recommendedName>
</protein>
<dbReference type="RefSeq" id="WP_281875573.1">
    <property type="nucleotide sequence ID" value="NZ_AP026978.1"/>
</dbReference>
<keyword evidence="3" id="KW-1185">Reference proteome</keyword>
<dbReference type="CDD" id="cd20724">
    <property type="entry name" value="CdiA-CT_Kp342-like"/>
    <property type="match status" value="1"/>
</dbReference>
<evidence type="ECO:0000259" key="1">
    <source>
        <dbReference type="Pfam" id="PF25547"/>
    </source>
</evidence>
<name>A0ABN6UBG9_9NOCA</name>
<dbReference type="Pfam" id="PF25547">
    <property type="entry name" value="WXG100_2"/>
    <property type="match status" value="1"/>
</dbReference>
<proteinExistence type="predicted"/>
<dbReference type="InterPro" id="IPR057746">
    <property type="entry name" value="CpnT-like_N"/>
</dbReference>
<accession>A0ABN6UBG9</accession>
<evidence type="ECO:0000313" key="3">
    <source>
        <dbReference type="Proteomes" id="UP001317870"/>
    </source>
</evidence>
<reference evidence="2 3" key="1">
    <citation type="submission" date="2022-11" db="EMBL/GenBank/DDBJ databases">
        <title>Genome Sequencing of Nocardia sp. ON39_IFM12276 and assembly.</title>
        <authorList>
            <person name="Shimojima M."/>
            <person name="Toyokawa M."/>
            <person name="Uesaka K."/>
        </authorList>
    </citation>
    <scope>NUCLEOTIDE SEQUENCE [LARGE SCALE GENOMIC DNA]</scope>
    <source>
        <strain evidence="2 3">IFM 12276</strain>
    </source>
</reference>
<feature type="domain" description="Outer membrane channel protein CpnT-like N-terminal" evidence="1">
    <location>
        <begin position="144"/>
        <end position="268"/>
    </location>
</feature>
<dbReference type="Proteomes" id="UP001317870">
    <property type="component" value="Chromosome"/>
</dbReference>